<dbReference type="GO" id="GO:0004526">
    <property type="term" value="F:ribonuclease P activity"/>
    <property type="evidence" value="ECO:0007669"/>
    <property type="project" value="UniProtKB-UniRule"/>
</dbReference>
<keyword evidence="5 6" id="KW-0694">RNA-binding</keyword>
<dbReference type="PANTHER" id="PTHR33992:SF1">
    <property type="entry name" value="RIBONUCLEASE P PROTEIN COMPONENT"/>
    <property type="match status" value="1"/>
</dbReference>
<comment type="similarity">
    <text evidence="6">Belongs to the RnpA family.</text>
</comment>
<dbReference type="GO" id="GO:0042781">
    <property type="term" value="F:3'-tRNA processing endoribonuclease activity"/>
    <property type="evidence" value="ECO:0007669"/>
    <property type="project" value="TreeGrafter"/>
</dbReference>
<comment type="catalytic activity">
    <reaction evidence="6">
        <text>Endonucleolytic cleavage of RNA, removing 5'-extranucleotides from tRNA precursor.</text>
        <dbReference type="EC" id="3.1.26.5"/>
    </reaction>
</comment>
<evidence type="ECO:0000256" key="3">
    <source>
        <dbReference type="ARBA" id="ARBA00022759"/>
    </source>
</evidence>
<evidence type="ECO:0000313" key="9">
    <source>
        <dbReference type="Proteomes" id="UP001170651"/>
    </source>
</evidence>
<dbReference type="HAMAP" id="MF_00227">
    <property type="entry name" value="RNase_P"/>
    <property type="match status" value="1"/>
</dbReference>
<evidence type="ECO:0000256" key="7">
    <source>
        <dbReference type="NCBIfam" id="TIGR00188"/>
    </source>
</evidence>
<comment type="subunit">
    <text evidence="6">Consists of a catalytic RNA component (M1 or rnpB) and a protein subunit.</text>
</comment>
<dbReference type="InterPro" id="IPR014721">
    <property type="entry name" value="Ribsml_uS5_D2-typ_fold_subgr"/>
</dbReference>
<evidence type="ECO:0000256" key="2">
    <source>
        <dbReference type="ARBA" id="ARBA00022722"/>
    </source>
</evidence>
<protein>
    <recommendedName>
        <fullName evidence="6 7">Ribonuclease P protein component</fullName>
        <shortName evidence="6">RNase P protein</shortName>
        <shortName evidence="6">RNaseP protein</shortName>
        <ecNumber evidence="6 7">3.1.26.5</ecNumber>
    </recommendedName>
    <alternativeName>
        <fullName evidence="6">Protein C5</fullName>
    </alternativeName>
</protein>
<dbReference type="Proteomes" id="UP001170651">
    <property type="component" value="Unassembled WGS sequence"/>
</dbReference>
<dbReference type="InterPro" id="IPR000100">
    <property type="entry name" value="RNase_P"/>
</dbReference>
<evidence type="ECO:0000256" key="5">
    <source>
        <dbReference type="ARBA" id="ARBA00022884"/>
    </source>
</evidence>
<comment type="caution">
    <text evidence="8">The sequence shown here is derived from an EMBL/GenBank/DDBJ whole genome shotgun (WGS) entry which is preliminary data.</text>
</comment>
<name>A0A9K3WR05_9MOLU</name>
<dbReference type="GO" id="GO:0030677">
    <property type="term" value="C:ribonuclease P complex"/>
    <property type="evidence" value="ECO:0007669"/>
    <property type="project" value="TreeGrafter"/>
</dbReference>
<dbReference type="GO" id="GO:0000049">
    <property type="term" value="F:tRNA binding"/>
    <property type="evidence" value="ECO:0007669"/>
    <property type="project" value="UniProtKB-UniRule"/>
</dbReference>
<dbReference type="RefSeq" id="WP_213680303.1">
    <property type="nucleotide sequence ID" value="NZ_JALQCT010000003.1"/>
</dbReference>
<keyword evidence="1 6" id="KW-0819">tRNA processing</keyword>
<keyword evidence="4 6" id="KW-0378">Hydrolase</keyword>
<keyword evidence="9" id="KW-1185">Reference proteome</keyword>
<sequence length="115" mass="13742">MMKKKFILSKNKEINLIFKHDKNSVANYFFKIYYVNCAKTLNFKFALSINKRYGKSHERNLIKRRIRAIIYNYYSVLKPNAFFIIIIKPTARQLNFVDLSEKLSVLLRKSRLISS</sequence>
<dbReference type="AlphaFoldDB" id="A0A9K3WR05"/>
<dbReference type="Pfam" id="PF00825">
    <property type="entry name" value="Ribonuclease_P"/>
    <property type="match status" value="1"/>
</dbReference>
<dbReference type="EMBL" id="JAOSIW010000002">
    <property type="protein sequence ID" value="MDO8054341.1"/>
    <property type="molecule type" value="Genomic_DNA"/>
</dbReference>
<comment type="function">
    <text evidence="6">RNaseP catalyzes the removal of the 5'-leader sequence from pre-tRNA to produce the mature 5'-terminus. It can also cleave other RNA substrates such as 4.5S RNA. The protein component plays an auxiliary but essential role in vivo by binding to the 5'-leader sequence and broadening the substrate specificity of the ribozyme.</text>
</comment>
<organism evidence="8 9">
    <name type="scientific">Candidatus Phytoplasma australasiaticum subsp. australasiaticum</name>
    <dbReference type="NCBI Taxonomy" id="2832407"/>
    <lineage>
        <taxon>Bacteria</taxon>
        <taxon>Bacillati</taxon>
        <taxon>Mycoplasmatota</taxon>
        <taxon>Mollicutes</taxon>
        <taxon>Acholeplasmatales</taxon>
        <taxon>Acholeplasmataceae</taxon>
        <taxon>Candidatus Phytoplasma</taxon>
        <taxon>16SrII (Peanut WB group)</taxon>
        <taxon>Candidatus Phytoplasma australasiaticum</taxon>
    </lineage>
</organism>
<evidence type="ECO:0000256" key="4">
    <source>
        <dbReference type="ARBA" id="ARBA00022801"/>
    </source>
</evidence>
<dbReference type="GO" id="GO:0001682">
    <property type="term" value="P:tRNA 5'-leader removal"/>
    <property type="evidence" value="ECO:0007669"/>
    <property type="project" value="UniProtKB-UniRule"/>
</dbReference>
<keyword evidence="3 6" id="KW-0255">Endonuclease</keyword>
<dbReference type="PANTHER" id="PTHR33992">
    <property type="entry name" value="RIBONUCLEASE P PROTEIN COMPONENT"/>
    <property type="match status" value="1"/>
</dbReference>
<dbReference type="EC" id="3.1.26.5" evidence="6 7"/>
<accession>A0A9K3WR05</accession>
<keyword evidence="2 6" id="KW-0540">Nuclease</keyword>
<proteinExistence type="inferred from homology"/>
<evidence type="ECO:0000256" key="6">
    <source>
        <dbReference type="HAMAP-Rule" id="MF_00227"/>
    </source>
</evidence>
<dbReference type="InterPro" id="IPR020568">
    <property type="entry name" value="Ribosomal_Su5_D2-typ_SF"/>
</dbReference>
<reference evidence="8 9" key="1">
    <citation type="journal article" date="2023" name="Int. J. Syst. Evol. Microbiol.">
        <title>The observation of taxonomic boundaries for the 16SrII and 16SrXXV phytoplasmas using genome-based delimitation.</title>
        <authorList>
            <person name="Rodrigues Jardim B."/>
            <person name="Tran-Nguyen L.T.T."/>
            <person name="Gambley C."/>
            <person name="Al-Sadi A.M."/>
            <person name="Al-Subhi A.M."/>
            <person name="Foissac X."/>
            <person name="Salar P."/>
            <person name="Cai H."/>
            <person name="Yang J.Y."/>
            <person name="Davis R."/>
            <person name="Jones L."/>
            <person name="Rodoni B."/>
            <person name="Constable F.E."/>
        </authorList>
    </citation>
    <scope>NUCLEOTIDE SEQUENCE [LARGE SCALE GENOMIC DNA]</scope>
    <source>
        <strain evidence="8">BAWM-OMN-P26</strain>
    </source>
</reference>
<dbReference type="Gene3D" id="3.30.230.10">
    <property type="match status" value="1"/>
</dbReference>
<evidence type="ECO:0000256" key="1">
    <source>
        <dbReference type="ARBA" id="ARBA00022694"/>
    </source>
</evidence>
<dbReference type="SUPFAM" id="SSF54211">
    <property type="entry name" value="Ribosomal protein S5 domain 2-like"/>
    <property type="match status" value="1"/>
</dbReference>
<gene>
    <name evidence="6 8" type="primary">rnpA</name>
    <name evidence="8" type="ORF">OC696_00430</name>
</gene>
<evidence type="ECO:0000313" key="8">
    <source>
        <dbReference type="EMBL" id="MDO8054341.1"/>
    </source>
</evidence>
<dbReference type="NCBIfam" id="TIGR00188">
    <property type="entry name" value="rnpA"/>
    <property type="match status" value="1"/>
</dbReference>